<gene>
    <name evidence="2" type="ORF">GOQ09_02620</name>
</gene>
<evidence type="ECO:0000313" key="3">
    <source>
        <dbReference type="Proteomes" id="UP000425817"/>
    </source>
</evidence>
<dbReference type="RefSeq" id="WP_157611755.1">
    <property type="nucleotide sequence ID" value="NZ_CP046622.1"/>
</dbReference>
<organism evidence="2 3">
    <name type="scientific">Variovorax paradoxus</name>
    <dbReference type="NCBI Taxonomy" id="34073"/>
    <lineage>
        <taxon>Bacteria</taxon>
        <taxon>Pseudomonadati</taxon>
        <taxon>Pseudomonadota</taxon>
        <taxon>Betaproteobacteria</taxon>
        <taxon>Burkholderiales</taxon>
        <taxon>Comamonadaceae</taxon>
        <taxon>Variovorax</taxon>
    </lineage>
</organism>
<dbReference type="Proteomes" id="UP000425817">
    <property type="component" value="Chromosome"/>
</dbReference>
<sequence length="78" mass="8493">MSLTFGSFLLLSGLALAVAAQVGIALHAFTGNPGKGLLCLFVPLYIYVYARRHKVGVWMMRFWYLGIAIFLVGATLVS</sequence>
<dbReference type="OrthoDB" id="9156818at2"/>
<keyword evidence="1" id="KW-0812">Transmembrane</keyword>
<feature type="transmembrane region" description="Helical" evidence="1">
    <location>
        <begin position="62"/>
        <end position="77"/>
    </location>
</feature>
<evidence type="ECO:0000256" key="1">
    <source>
        <dbReference type="SAM" id="Phobius"/>
    </source>
</evidence>
<dbReference type="AlphaFoldDB" id="A0A6I6HG13"/>
<accession>A0A6I6HG13</accession>
<keyword evidence="1" id="KW-1133">Transmembrane helix</keyword>
<proteinExistence type="predicted"/>
<name>A0A6I6HG13_VARPD</name>
<dbReference type="EMBL" id="CP046622">
    <property type="protein sequence ID" value="QGW80555.1"/>
    <property type="molecule type" value="Genomic_DNA"/>
</dbReference>
<protein>
    <submittedName>
        <fullName evidence="2">Uncharacterized protein</fullName>
    </submittedName>
</protein>
<reference evidence="2 3" key="1">
    <citation type="submission" date="2019-12" db="EMBL/GenBank/DDBJ databases">
        <title>Hybrid Genome Assemblies of two High G+C Isolates from Undergraduate Microbiology Courses.</title>
        <authorList>
            <person name="Ne Ville C.J."/>
            <person name="Enright D."/>
            <person name="Hernandez I."/>
            <person name="Dodsworth J."/>
            <person name="Orwin P.M."/>
        </authorList>
    </citation>
    <scope>NUCLEOTIDE SEQUENCE [LARGE SCALE GENOMIC DNA]</scope>
    <source>
        <strain evidence="2 3">CSUSB</strain>
    </source>
</reference>
<feature type="transmembrane region" description="Helical" evidence="1">
    <location>
        <begin position="29"/>
        <end position="50"/>
    </location>
</feature>
<evidence type="ECO:0000313" key="2">
    <source>
        <dbReference type="EMBL" id="QGW80555.1"/>
    </source>
</evidence>
<keyword evidence="1" id="KW-0472">Membrane</keyword>